<keyword evidence="1" id="KW-0677">Repeat</keyword>
<reference evidence="4" key="1">
    <citation type="journal article" date="2020" name="mSystems">
        <title>Genome- and Community-Level Interaction Insights into Carbon Utilization and Element Cycling Functions of Hydrothermarchaeota in Hydrothermal Sediment.</title>
        <authorList>
            <person name="Zhou Z."/>
            <person name="Liu Y."/>
            <person name="Xu W."/>
            <person name="Pan J."/>
            <person name="Luo Z.H."/>
            <person name="Li M."/>
        </authorList>
    </citation>
    <scope>NUCLEOTIDE SEQUENCE [LARGE SCALE GENOMIC DNA]</scope>
    <source>
        <strain evidence="4">HyVt-151</strain>
    </source>
</reference>
<evidence type="ECO:0000259" key="3">
    <source>
        <dbReference type="PROSITE" id="PS01180"/>
    </source>
</evidence>
<organism evidence="4">
    <name type="scientific">Thermococcus litoralis</name>
    <dbReference type="NCBI Taxonomy" id="2265"/>
    <lineage>
        <taxon>Archaea</taxon>
        <taxon>Methanobacteriati</taxon>
        <taxon>Methanobacteriota</taxon>
        <taxon>Thermococci</taxon>
        <taxon>Thermococcales</taxon>
        <taxon>Thermococcaceae</taxon>
        <taxon>Thermococcus</taxon>
    </lineage>
</organism>
<dbReference type="Gene3D" id="2.60.120.290">
    <property type="entry name" value="Spermadhesin, CUB domain"/>
    <property type="match status" value="1"/>
</dbReference>
<name>A0A7C0Y0G4_THELI</name>
<accession>A0A7C0Y0G4</accession>
<dbReference type="EMBL" id="DQYG01000028">
    <property type="protein sequence ID" value="HDD31110.1"/>
    <property type="molecule type" value="Genomic_DNA"/>
</dbReference>
<sequence>MKKLPILLIILVFAWAGGMAKAAVFEVNYVVESPHPYPDNYNYTWTIEQPSANAIRLHFVNYSTEPGFDFIYILDKDNNTIATYSGSGSDVWTPWVTGNVIKVRLVSDWSIHYYGFYIDKYQFEPSSVYINTLPYEITAPGYYILNVSVED</sequence>
<feature type="non-terminal residue" evidence="4">
    <location>
        <position position="151"/>
    </location>
</feature>
<dbReference type="PANTHER" id="PTHR24251">
    <property type="entry name" value="OVOCHYMASE-RELATED"/>
    <property type="match status" value="1"/>
</dbReference>
<protein>
    <recommendedName>
        <fullName evidence="3">CUB domain-containing protein</fullName>
    </recommendedName>
</protein>
<dbReference type="CDD" id="cd00041">
    <property type="entry name" value="CUB"/>
    <property type="match status" value="1"/>
</dbReference>
<keyword evidence="2" id="KW-1015">Disulfide bond</keyword>
<dbReference type="InterPro" id="IPR035914">
    <property type="entry name" value="Sperma_CUB_dom_sf"/>
</dbReference>
<evidence type="ECO:0000313" key="4">
    <source>
        <dbReference type="EMBL" id="HDD31110.1"/>
    </source>
</evidence>
<evidence type="ECO:0000256" key="1">
    <source>
        <dbReference type="ARBA" id="ARBA00022737"/>
    </source>
</evidence>
<proteinExistence type="predicted"/>
<evidence type="ECO:0000256" key="2">
    <source>
        <dbReference type="ARBA" id="ARBA00023157"/>
    </source>
</evidence>
<dbReference type="InterPro" id="IPR000859">
    <property type="entry name" value="CUB_dom"/>
</dbReference>
<dbReference type="Pfam" id="PF00431">
    <property type="entry name" value="CUB"/>
    <property type="match status" value="1"/>
</dbReference>
<dbReference type="Proteomes" id="UP000886210">
    <property type="component" value="Unassembled WGS sequence"/>
</dbReference>
<feature type="domain" description="CUB" evidence="3">
    <location>
        <begin position="16"/>
        <end position="123"/>
    </location>
</feature>
<dbReference type="SUPFAM" id="SSF49854">
    <property type="entry name" value="Spermadhesin, CUB domain"/>
    <property type="match status" value="1"/>
</dbReference>
<dbReference type="AlphaFoldDB" id="A0A7C0Y0G4"/>
<gene>
    <name evidence="4" type="ORF">ENF72_00585</name>
</gene>
<comment type="caution">
    <text evidence="4">The sequence shown here is derived from an EMBL/GenBank/DDBJ whole genome shotgun (WGS) entry which is preliminary data.</text>
</comment>
<dbReference type="PROSITE" id="PS01180">
    <property type="entry name" value="CUB"/>
    <property type="match status" value="1"/>
</dbReference>